<evidence type="ECO:0000313" key="5">
    <source>
        <dbReference type="Proteomes" id="UP000076420"/>
    </source>
</evidence>
<dbReference type="InterPro" id="IPR042178">
    <property type="entry name" value="Serpin_sf_1"/>
</dbReference>
<dbReference type="PROSITE" id="PS00284">
    <property type="entry name" value="SERPIN"/>
    <property type="match status" value="1"/>
</dbReference>
<dbReference type="EnsemblMetazoa" id="BGLB011048-RB">
    <property type="protein sequence ID" value="BGLB011048-PB"/>
    <property type="gene ID" value="BGLB011048"/>
</dbReference>
<comment type="similarity">
    <text evidence="1 2">Belongs to the serpin family.</text>
</comment>
<sequence>MAHQLIADANNKFGLDLFKLTHNGSKGENLFLSPFSISLALAMTQVGAREKTAQDMAKALRWETEEETKIHEQFQSYLKLIQSPTDAYQLSTANRLYLQQSYVFLEEFKNKIITWYLAEPISADFVSNAENERVQINDWVAGQTNNKILDLLAPGVLDSLTRMVLVNAIYFKGQWNKKFKESDTRSLPFKLSPGQTKNVPMMIMTSEFSYTDDPDLKVTAVEIPYKGKELGMVILLPDEDTSLESVVNNLTWEKLKTIFDGLAYPGSKVKLTLPKFEMTSSLDLKSLLSSLGMDVAFNVNCADFSGMTGGKDLYISAAVHKAFIQVNEEGTEAAAATAVVMMMRCAVPQPPPITIDRPFLFLIRDIRANNILFLGQVTDPSP</sequence>
<name>A0A2C9K0G4_BIOGL</name>
<dbReference type="GO" id="GO:0004867">
    <property type="term" value="F:serine-type endopeptidase inhibitor activity"/>
    <property type="evidence" value="ECO:0007669"/>
    <property type="project" value="InterPro"/>
</dbReference>
<dbReference type="OrthoDB" id="671595at2759"/>
<dbReference type="GO" id="GO:0005615">
    <property type="term" value="C:extracellular space"/>
    <property type="evidence" value="ECO:0007669"/>
    <property type="project" value="InterPro"/>
</dbReference>
<organism evidence="4 5">
    <name type="scientific">Biomphalaria glabrata</name>
    <name type="common">Bloodfluke planorb</name>
    <name type="synonym">Freshwater snail</name>
    <dbReference type="NCBI Taxonomy" id="6526"/>
    <lineage>
        <taxon>Eukaryota</taxon>
        <taxon>Metazoa</taxon>
        <taxon>Spiralia</taxon>
        <taxon>Lophotrochozoa</taxon>
        <taxon>Mollusca</taxon>
        <taxon>Gastropoda</taxon>
        <taxon>Heterobranchia</taxon>
        <taxon>Euthyneura</taxon>
        <taxon>Panpulmonata</taxon>
        <taxon>Hygrophila</taxon>
        <taxon>Lymnaeoidea</taxon>
        <taxon>Planorbidae</taxon>
        <taxon>Biomphalaria</taxon>
    </lineage>
</organism>
<dbReference type="PANTHER" id="PTHR11461">
    <property type="entry name" value="SERINE PROTEASE INHIBITOR, SERPIN"/>
    <property type="match status" value="1"/>
</dbReference>
<dbReference type="STRING" id="6526.A0A2C9K0G4"/>
<dbReference type="InterPro" id="IPR023795">
    <property type="entry name" value="Serpin_CS"/>
</dbReference>
<dbReference type="KEGG" id="bgt:106075171"/>
<dbReference type="RefSeq" id="XP_013091555.2">
    <property type="nucleotide sequence ID" value="XM_013236101.2"/>
</dbReference>
<dbReference type="Gene3D" id="2.30.39.10">
    <property type="entry name" value="Alpha-1-antitrypsin, domain 1"/>
    <property type="match status" value="1"/>
</dbReference>
<reference evidence="4" key="1">
    <citation type="submission" date="2020-05" db="UniProtKB">
        <authorList>
            <consortium name="EnsemblMetazoa"/>
        </authorList>
    </citation>
    <scope>IDENTIFICATION</scope>
    <source>
        <strain evidence="4">BB02</strain>
    </source>
</reference>
<evidence type="ECO:0000256" key="2">
    <source>
        <dbReference type="RuleBase" id="RU000411"/>
    </source>
</evidence>
<accession>A0A2C9K0G4</accession>
<dbReference type="SMART" id="SM00093">
    <property type="entry name" value="SERPIN"/>
    <property type="match status" value="1"/>
</dbReference>
<dbReference type="VEuPathDB" id="VectorBase:BGLAX_028645"/>
<evidence type="ECO:0000256" key="1">
    <source>
        <dbReference type="ARBA" id="ARBA00009500"/>
    </source>
</evidence>
<feature type="domain" description="Serpin" evidence="3">
    <location>
        <begin position="15"/>
        <end position="380"/>
    </location>
</feature>
<dbReference type="SUPFAM" id="SSF56574">
    <property type="entry name" value="Serpins"/>
    <property type="match status" value="1"/>
</dbReference>
<dbReference type="EnsemblMetazoa" id="BGLB011048-RC">
    <property type="protein sequence ID" value="BGLB011048-PC"/>
    <property type="gene ID" value="BGLB011048"/>
</dbReference>
<protein>
    <recommendedName>
        <fullName evidence="3">Serpin domain-containing protein</fullName>
    </recommendedName>
</protein>
<evidence type="ECO:0000313" key="4">
    <source>
        <dbReference type="EnsemblMetazoa" id="BGLB011048-PC"/>
    </source>
</evidence>
<dbReference type="InterPro" id="IPR036186">
    <property type="entry name" value="Serpin_sf"/>
</dbReference>
<dbReference type="PANTHER" id="PTHR11461:SF211">
    <property type="entry name" value="GH10112P-RELATED"/>
    <property type="match status" value="1"/>
</dbReference>
<dbReference type="VEuPathDB" id="VectorBase:BGLB011048"/>
<dbReference type="InterPro" id="IPR000215">
    <property type="entry name" value="Serpin_fam"/>
</dbReference>
<proteinExistence type="inferred from homology"/>
<dbReference type="Pfam" id="PF00079">
    <property type="entry name" value="Serpin"/>
    <property type="match status" value="1"/>
</dbReference>
<dbReference type="Gene3D" id="3.30.497.10">
    <property type="entry name" value="Antithrombin, subunit I, domain 2"/>
    <property type="match status" value="1"/>
</dbReference>
<dbReference type="CDD" id="cd00172">
    <property type="entry name" value="serpin"/>
    <property type="match status" value="1"/>
</dbReference>
<dbReference type="AlphaFoldDB" id="A0A2C9K0G4"/>
<evidence type="ECO:0000259" key="3">
    <source>
        <dbReference type="SMART" id="SM00093"/>
    </source>
</evidence>
<gene>
    <name evidence="4" type="primary">106075171</name>
</gene>
<dbReference type="FunFam" id="3.30.497.10:FF:000001">
    <property type="entry name" value="Serine protease inhibitor"/>
    <property type="match status" value="1"/>
</dbReference>
<dbReference type="Proteomes" id="UP000076420">
    <property type="component" value="Unassembled WGS sequence"/>
</dbReference>
<dbReference type="InterPro" id="IPR023796">
    <property type="entry name" value="Serpin_dom"/>
</dbReference>
<dbReference type="InterPro" id="IPR042185">
    <property type="entry name" value="Serpin_sf_2"/>
</dbReference>